<evidence type="ECO:0000313" key="2">
    <source>
        <dbReference type="Proteomes" id="UP000557307"/>
    </source>
</evidence>
<dbReference type="EMBL" id="JACHGF010000001">
    <property type="protein sequence ID" value="MBB5282218.1"/>
    <property type="molecule type" value="Genomic_DNA"/>
</dbReference>
<evidence type="ECO:0008006" key="3">
    <source>
        <dbReference type="Google" id="ProtNLM"/>
    </source>
</evidence>
<name>A0A840TQD1_9BACT</name>
<dbReference type="AlphaFoldDB" id="A0A840TQD1"/>
<gene>
    <name evidence="1" type="ORF">HNQ92_000339</name>
</gene>
<evidence type="ECO:0000313" key="1">
    <source>
        <dbReference type="EMBL" id="MBB5282218.1"/>
    </source>
</evidence>
<keyword evidence="2" id="KW-1185">Reference proteome</keyword>
<comment type="caution">
    <text evidence="1">The sequence shown here is derived from an EMBL/GenBank/DDBJ whole genome shotgun (WGS) entry which is preliminary data.</text>
</comment>
<reference evidence="1 2" key="1">
    <citation type="submission" date="2020-08" db="EMBL/GenBank/DDBJ databases">
        <title>Genomic Encyclopedia of Type Strains, Phase IV (KMG-IV): sequencing the most valuable type-strain genomes for metagenomic binning, comparative biology and taxonomic classification.</title>
        <authorList>
            <person name="Goeker M."/>
        </authorList>
    </citation>
    <scope>NUCLEOTIDE SEQUENCE [LARGE SCALE GENOMIC DNA]</scope>
    <source>
        <strain evidence="1 2">DSM 105074</strain>
    </source>
</reference>
<organism evidence="1 2">
    <name type="scientific">Rhabdobacter roseus</name>
    <dbReference type="NCBI Taxonomy" id="1655419"/>
    <lineage>
        <taxon>Bacteria</taxon>
        <taxon>Pseudomonadati</taxon>
        <taxon>Bacteroidota</taxon>
        <taxon>Cytophagia</taxon>
        <taxon>Cytophagales</taxon>
        <taxon>Cytophagaceae</taxon>
        <taxon>Rhabdobacter</taxon>
    </lineage>
</organism>
<dbReference type="Proteomes" id="UP000557307">
    <property type="component" value="Unassembled WGS sequence"/>
</dbReference>
<protein>
    <recommendedName>
        <fullName evidence="3">Outer membrane beta-barrel protein</fullName>
    </recommendedName>
</protein>
<proteinExistence type="predicted"/>
<accession>A0A840TQD1</accession>
<dbReference type="RefSeq" id="WP_184169956.1">
    <property type="nucleotide sequence ID" value="NZ_JACHGF010000001.1"/>
</dbReference>
<sequence length="221" mass="24916">MKNTTTPFLLIVLVLCGLGGELRAQEVESPPPKWEVGVDLLRFFDRDRYGDIQFSTYSFIARRKLSENRALRIRPLFGLGTNINPPLPGANQPHLLILSLDLGHEWQRRYGKFVHYYGADLAGRYQYRDATIGLGTSGSAPNYTYEKDVYWRAGVGLFTGGKYFLTNRISLSLESTVNLHLGGLKLEAGSANPRQAVTSTHSWGFTLDFNTLSAFYLSYYF</sequence>